<feature type="transmembrane region" description="Helical" evidence="3">
    <location>
        <begin position="128"/>
        <end position="146"/>
    </location>
</feature>
<keyword evidence="1" id="KW-0808">Transferase</keyword>
<dbReference type="PANTHER" id="PTHR40448">
    <property type="entry name" value="TWO-COMPONENT SENSOR HISTIDINE KINASE"/>
    <property type="match status" value="1"/>
</dbReference>
<dbReference type="RefSeq" id="WP_268039097.1">
    <property type="nucleotide sequence ID" value="NZ_JAPQER010000001.1"/>
</dbReference>
<name>A0ABT4CV33_9CLOT</name>
<evidence type="ECO:0000259" key="4">
    <source>
        <dbReference type="PROSITE" id="PS50109"/>
    </source>
</evidence>
<feature type="domain" description="Histidine kinase" evidence="4">
    <location>
        <begin position="311"/>
        <end position="442"/>
    </location>
</feature>
<feature type="transmembrane region" description="Helical" evidence="3">
    <location>
        <begin position="6"/>
        <end position="27"/>
    </location>
</feature>
<dbReference type="PROSITE" id="PS50109">
    <property type="entry name" value="HIS_KIN"/>
    <property type="match status" value="1"/>
</dbReference>
<reference evidence="5" key="1">
    <citation type="submission" date="2022-12" db="EMBL/GenBank/DDBJ databases">
        <authorList>
            <person name="Wang J."/>
        </authorList>
    </citation>
    <scope>NUCLEOTIDE SEQUENCE</scope>
    <source>
        <strain evidence="5">HY-45-18</strain>
    </source>
</reference>
<dbReference type="PANTHER" id="PTHR40448:SF1">
    <property type="entry name" value="TWO-COMPONENT SENSOR HISTIDINE KINASE"/>
    <property type="match status" value="1"/>
</dbReference>
<accession>A0ABT4CV33</accession>
<keyword evidence="6" id="KW-1185">Reference proteome</keyword>
<keyword evidence="3" id="KW-0472">Membrane</keyword>
<dbReference type="InterPro" id="IPR005467">
    <property type="entry name" value="His_kinase_dom"/>
</dbReference>
<keyword evidence="3" id="KW-0812">Transmembrane</keyword>
<gene>
    <name evidence="5" type="ORF">OW763_00485</name>
</gene>
<dbReference type="InterPro" id="IPR003594">
    <property type="entry name" value="HATPase_dom"/>
</dbReference>
<evidence type="ECO:0000256" key="2">
    <source>
        <dbReference type="ARBA" id="ARBA00023012"/>
    </source>
</evidence>
<feature type="transmembrane region" description="Helical" evidence="3">
    <location>
        <begin position="86"/>
        <end position="108"/>
    </location>
</feature>
<dbReference type="GO" id="GO:0005524">
    <property type="term" value="F:ATP binding"/>
    <property type="evidence" value="ECO:0007669"/>
    <property type="project" value="UniProtKB-KW"/>
</dbReference>
<keyword evidence="2" id="KW-0902">Two-component regulatory system</keyword>
<sequence>MDIYCFVRIFIISIFESLIVLLTFFKVIQKSSYLKENKLKFSIFIFIYFIFKVWINVSLSVGYISIVSGIFLIILLSVFEETKFKIATIVVLLAGVYFGVIVLAYIGIFSFFNHLSTTKSIELLNSSYKFAITIRCIEFFIILILYKLKKTILKFQEFKYNDSIIAYWILGVFLMILFSLSLTNVVNGKVNILLYQVLIFILFIFFIIVGIIDYNKRSHLAKIRSKFELKEEYTDNLEGIIDIIRKEKNDFYNHISTIYTMCILNRPDTLERVKDYLKKTTNNLEASYKFFNTGNDYIDGLIAVKSNFAFQNNIYLDVDFEAALDSIMAEDNDLVGIISNVLDNAFEAFNYEESIDKKIVSIYGYIENNIYYLSIANNGPMVPKEIQNKIFKKGFSTKSKDKNDHGFGLYIVNQLIRENGGEIVLSSSPEETEFLIQFQINIEYCQEVR</sequence>
<keyword evidence="5" id="KW-0547">Nucleotide-binding</keyword>
<evidence type="ECO:0000313" key="5">
    <source>
        <dbReference type="EMBL" id="MCY6482829.1"/>
    </source>
</evidence>
<feature type="transmembrane region" description="Helical" evidence="3">
    <location>
        <begin position="39"/>
        <end position="55"/>
    </location>
</feature>
<keyword evidence="5" id="KW-0067">ATP-binding</keyword>
<dbReference type="InterPro" id="IPR036890">
    <property type="entry name" value="HATPase_C_sf"/>
</dbReference>
<organism evidence="5 6">
    <name type="scientific">Clostridium aestuarii</name>
    <dbReference type="NCBI Taxonomy" id="338193"/>
    <lineage>
        <taxon>Bacteria</taxon>
        <taxon>Bacillati</taxon>
        <taxon>Bacillota</taxon>
        <taxon>Clostridia</taxon>
        <taxon>Eubacteriales</taxon>
        <taxon>Clostridiaceae</taxon>
        <taxon>Clostridium</taxon>
    </lineage>
</organism>
<dbReference type="Proteomes" id="UP001078443">
    <property type="component" value="Unassembled WGS sequence"/>
</dbReference>
<evidence type="ECO:0000256" key="3">
    <source>
        <dbReference type="SAM" id="Phobius"/>
    </source>
</evidence>
<feature type="transmembrane region" description="Helical" evidence="3">
    <location>
        <begin position="192"/>
        <end position="214"/>
    </location>
</feature>
<dbReference type="EMBL" id="JAPQER010000001">
    <property type="protein sequence ID" value="MCY6482829.1"/>
    <property type="molecule type" value="Genomic_DNA"/>
</dbReference>
<proteinExistence type="predicted"/>
<comment type="caution">
    <text evidence="5">The sequence shown here is derived from an EMBL/GenBank/DDBJ whole genome shotgun (WGS) entry which is preliminary data.</text>
</comment>
<evidence type="ECO:0000313" key="6">
    <source>
        <dbReference type="Proteomes" id="UP001078443"/>
    </source>
</evidence>
<keyword evidence="1" id="KW-0418">Kinase</keyword>
<feature type="transmembrane region" description="Helical" evidence="3">
    <location>
        <begin position="61"/>
        <end position="79"/>
    </location>
</feature>
<dbReference type="SUPFAM" id="SSF55874">
    <property type="entry name" value="ATPase domain of HSP90 chaperone/DNA topoisomerase II/histidine kinase"/>
    <property type="match status" value="1"/>
</dbReference>
<dbReference type="SMART" id="SM00387">
    <property type="entry name" value="HATPase_c"/>
    <property type="match status" value="1"/>
</dbReference>
<protein>
    <submittedName>
        <fullName evidence="5">ATP-binding protein</fullName>
    </submittedName>
</protein>
<keyword evidence="3" id="KW-1133">Transmembrane helix</keyword>
<dbReference type="Gene3D" id="3.30.565.10">
    <property type="entry name" value="Histidine kinase-like ATPase, C-terminal domain"/>
    <property type="match status" value="1"/>
</dbReference>
<dbReference type="Pfam" id="PF02518">
    <property type="entry name" value="HATPase_c"/>
    <property type="match status" value="1"/>
</dbReference>
<feature type="transmembrane region" description="Helical" evidence="3">
    <location>
        <begin position="167"/>
        <end position="186"/>
    </location>
</feature>
<evidence type="ECO:0000256" key="1">
    <source>
        <dbReference type="ARBA" id="ARBA00022777"/>
    </source>
</evidence>